<evidence type="ECO:0000256" key="4">
    <source>
        <dbReference type="ARBA" id="ARBA00051415"/>
    </source>
</evidence>
<evidence type="ECO:0000259" key="10">
    <source>
        <dbReference type="Pfam" id="PF03632"/>
    </source>
</evidence>
<dbReference type="Proteomes" id="UP000275408">
    <property type="component" value="Unassembled WGS sequence"/>
</dbReference>
<keyword evidence="13" id="KW-1185">Reference proteome</keyword>
<dbReference type="OMA" id="PAMTYSM"/>
<sequence>MASANEFIVALSMVCFCQTVHATPNATNFESSSLPYDPRLNPSVGNGYLATAVYSDTVYVSGIFNGRGTETPSHRARIPSTSAIVVRTNLSSNATEELFSLNVAQGVFYHRLHVDNFTLEQRMYAHRVHQHLLVTEIAFRNNMRDTVSLFMTNVYGPPSVDIDFKRDDFPRKSLDDLKINSISGYIKITEEPTSPKEGVAVVWGDIPPRLDIRPSSEIQTFYFITAIATSLDAKDFLTSAHQAYKDAMEQPEKLLESHIEAWKELWDAGRIDLEGNLTLAQTVSGSLYYTLSSLRSSRIFGLSPGGLATDGYDGHVFWDQETWMFPPLLLLHQDLARTCLAYRFERLQAAEEKAKKYGFRGAMFPWESAVTGSEVCPGEIYSDYEQHITGDIAFAVRQLWMASGDQQWLRSQAFPIIQATAEFWASRAIYNDSKRGYVIYNVMPPDEDAEVVNNSAYTNTIAKLNLEFAHEVLPNASENWKTIAQNMYIPFDSTNNYHPEYDGYQGIEVKQADVILLGYPLMVNMSSQLRRNDLSFYEPRTNPRGPAMTKSMFAINWLGIGENSRAEKSFNASYVNAKIPFMVWTESADGGGAVNFITGAGGFLQSILSGYGGLRLRNGRQLQFNPKLPPGSTGLKFVGIDYHGNSIDFVISASHSQIVVTSRQQSAPVLQVTVLSSKVKYRLEIGEKIEVPNEPLIISPLQTNKVTERKLFVDTVLT</sequence>
<evidence type="ECO:0000313" key="12">
    <source>
        <dbReference type="EMBL" id="RMX43767.1"/>
    </source>
</evidence>
<protein>
    <recommendedName>
        <fullName evidence="7">Protein-glucosylgalactosylhydroxylysine glucosidase</fullName>
        <ecNumber evidence="6">3.2.1.107</ecNumber>
    </recommendedName>
    <alternativeName>
        <fullName evidence="8">Acid trehalase-like protein 1</fullName>
    </alternativeName>
</protein>
<dbReference type="InterPro" id="IPR008928">
    <property type="entry name" value="6-hairpin_glycosidase_sf"/>
</dbReference>
<comment type="caution">
    <text evidence="12">The sequence shown here is derived from an EMBL/GenBank/DDBJ whole genome shotgun (WGS) entry which is preliminary data.</text>
</comment>
<comment type="similarity">
    <text evidence="1">Belongs to the glycosyl hydrolase 65 family.</text>
</comment>
<dbReference type="GO" id="GO:0005975">
    <property type="term" value="P:carbohydrate metabolic process"/>
    <property type="evidence" value="ECO:0007669"/>
    <property type="project" value="InterPro"/>
</dbReference>
<reference evidence="12 13" key="1">
    <citation type="journal article" date="2018" name="Sci. Rep.">
        <title>Comparative analysis of the Pocillopora damicornis genome highlights role of immune system in coral evolution.</title>
        <authorList>
            <person name="Cunning R."/>
            <person name="Bay R.A."/>
            <person name="Gillette P."/>
            <person name="Baker A.C."/>
            <person name="Traylor-Knowles N."/>
        </authorList>
    </citation>
    <scope>NUCLEOTIDE SEQUENCE [LARGE SCALE GENOMIC DNA]</scope>
    <source>
        <strain evidence="12">RSMAS</strain>
        <tissue evidence="12">Whole animal</tissue>
    </source>
</reference>
<dbReference type="InterPro" id="IPR005195">
    <property type="entry name" value="Glyco_hydro_65_M"/>
</dbReference>
<accession>A0A3M6TQS4</accession>
<dbReference type="GO" id="GO:0047402">
    <property type="term" value="F:protein-glucosylgalactosylhydroxylysine glucosidase activity"/>
    <property type="evidence" value="ECO:0007669"/>
    <property type="project" value="UniProtKB-EC"/>
</dbReference>
<dbReference type="InterPro" id="IPR012341">
    <property type="entry name" value="6hp_glycosidase-like_sf"/>
</dbReference>
<name>A0A3M6TQS4_POCDA</name>
<gene>
    <name evidence="12" type="ORF">pdam_00019501</name>
</gene>
<dbReference type="PANTHER" id="PTHR11051">
    <property type="entry name" value="GLYCOSYL HYDROLASE-RELATED"/>
    <property type="match status" value="1"/>
</dbReference>
<dbReference type="EC" id="3.2.1.107" evidence="6"/>
<dbReference type="FunFam" id="1.50.10.10:FF:000023">
    <property type="entry name" value="Protein-glucosylgalactosylhydroxylysine glucosidase"/>
    <property type="match status" value="1"/>
</dbReference>
<evidence type="ECO:0000256" key="7">
    <source>
        <dbReference type="ARBA" id="ARBA00071505"/>
    </source>
</evidence>
<feature type="domain" description="Glycoside hydrolase family 65 central catalytic" evidence="10">
    <location>
        <begin position="302"/>
        <end position="505"/>
    </location>
</feature>
<organism evidence="12 13">
    <name type="scientific">Pocillopora damicornis</name>
    <name type="common">Cauliflower coral</name>
    <name type="synonym">Millepora damicornis</name>
    <dbReference type="NCBI Taxonomy" id="46731"/>
    <lineage>
        <taxon>Eukaryota</taxon>
        <taxon>Metazoa</taxon>
        <taxon>Cnidaria</taxon>
        <taxon>Anthozoa</taxon>
        <taxon>Hexacorallia</taxon>
        <taxon>Scleractinia</taxon>
        <taxon>Astrocoeniina</taxon>
        <taxon>Pocilloporidae</taxon>
        <taxon>Pocillopora</taxon>
    </lineage>
</organism>
<evidence type="ECO:0000256" key="5">
    <source>
        <dbReference type="ARBA" id="ARBA00053339"/>
    </source>
</evidence>
<dbReference type="Gene3D" id="1.50.10.10">
    <property type="match status" value="1"/>
</dbReference>
<feature type="domain" description="Glycoside hydrolase family 65 C-terminal" evidence="11">
    <location>
        <begin position="618"/>
        <end position="662"/>
    </location>
</feature>
<dbReference type="OrthoDB" id="200349at2759"/>
<comment type="catalytic activity">
    <reaction evidence="4">
        <text>(5R)-5-O-[alpha-D-glucosyl-(1-&gt;2)-beta-D-galactosyl]-5-hydroxy-L-lysyl-[collagen] + H2O = (5R)-5-O-(beta-D-galactosyl)-5-hydroxy-L-lysyl-[collagen] + D-glucose</text>
        <dbReference type="Rhea" id="RHEA:11068"/>
        <dbReference type="Rhea" id="RHEA-COMP:12753"/>
        <dbReference type="Rhea" id="RHEA-COMP:12754"/>
        <dbReference type="ChEBI" id="CHEBI:4167"/>
        <dbReference type="ChEBI" id="CHEBI:15377"/>
        <dbReference type="ChEBI" id="CHEBI:133443"/>
        <dbReference type="ChEBI" id="CHEBI:133452"/>
        <dbReference type="EC" id="3.2.1.107"/>
    </reaction>
</comment>
<keyword evidence="2" id="KW-0378">Hydrolase</keyword>
<keyword evidence="3" id="KW-0326">Glycosidase</keyword>
<evidence type="ECO:0000256" key="1">
    <source>
        <dbReference type="ARBA" id="ARBA00006768"/>
    </source>
</evidence>
<evidence type="ECO:0000256" key="6">
    <source>
        <dbReference type="ARBA" id="ARBA00066430"/>
    </source>
</evidence>
<feature type="chain" id="PRO_5018288086" description="Protein-glucosylgalactosylhydroxylysine glucosidase" evidence="9">
    <location>
        <begin position="23"/>
        <end position="718"/>
    </location>
</feature>
<evidence type="ECO:0000313" key="13">
    <source>
        <dbReference type="Proteomes" id="UP000275408"/>
    </source>
</evidence>
<dbReference type="EMBL" id="RCHS01003137">
    <property type="protein sequence ID" value="RMX43767.1"/>
    <property type="molecule type" value="Genomic_DNA"/>
</dbReference>
<evidence type="ECO:0000259" key="11">
    <source>
        <dbReference type="Pfam" id="PF03633"/>
    </source>
</evidence>
<dbReference type="InterPro" id="IPR005194">
    <property type="entry name" value="Glyco_hydro_65_C"/>
</dbReference>
<proteinExistence type="inferred from homology"/>
<evidence type="ECO:0000256" key="2">
    <source>
        <dbReference type="ARBA" id="ARBA00022801"/>
    </source>
</evidence>
<evidence type="ECO:0000256" key="8">
    <source>
        <dbReference type="ARBA" id="ARBA00079982"/>
    </source>
</evidence>
<dbReference type="PANTHER" id="PTHR11051:SF8">
    <property type="entry name" value="PROTEIN-GLUCOSYLGALACTOSYLHYDROXYLYSINE GLUCOSIDASE"/>
    <property type="match status" value="1"/>
</dbReference>
<feature type="signal peptide" evidence="9">
    <location>
        <begin position="1"/>
        <end position="22"/>
    </location>
</feature>
<dbReference type="STRING" id="46731.A0A3M6TQS4"/>
<dbReference type="Pfam" id="PF03633">
    <property type="entry name" value="Glyco_hydro_65C"/>
    <property type="match status" value="1"/>
</dbReference>
<dbReference type="Gene3D" id="2.60.420.10">
    <property type="entry name" value="Maltose phosphorylase, domain 3"/>
    <property type="match status" value="1"/>
</dbReference>
<dbReference type="Pfam" id="PF03632">
    <property type="entry name" value="Glyco_hydro_65m"/>
    <property type="match status" value="1"/>
</dbReference>
<keyword evidence="9" id="KW-0732">Signal</keyword>
<dbReference type="SUPFAM" id="SSF48208">
    <property type="entry name" value="Six-hairpin glycosidases"/>
    <property type="match status" value="1"/>
</dbReference>
<dbReference type="AlphaFoldDB" id="A0A3M6TQS4"/>
<comment type="function">
    <text evidence="5">Catalyzes the hydrolysis of glucose from the disaccharide unit linked to hydroxylysine residues of collagen and collagen-like proteins.</text>
</comment>
<evidence type="ECO:0000256" key="9">
    <source>
        <dbReference type="SAM" id="SignalP"/>
    </source>
</evidence>
<evidence type="ECO:0000256" key="3">
    <source>
        <dbReference type="ARBA" id="ARBA00023295"/>
    </source>
</evidence>